<evidence type="ECO:0000313" key="2">
    <source>
        <dbReference type="Proteomes" id="UP000276133"/>
    </source>
</evidence>
<keyword evidence="2" id="KW-1185">Reference proteome</keyword>
<comment type="caution">
    <text evidence="1">The sequence shown here is derived from an EMBL/GenBank/DDBJ whole genome shotgun (WGS) entry which is preliminary data.</text>
</comment>
<name>A0A3M7QJ52_BRAPC</name>
<organism evidence="1 2">
    <name type="scientific">Brachionus plicatilis</name>
    <name type="common">Marine rotifer</name>
    <name type="synonym">Brachionus muelleri</name>
    <dbReference type="NCBI Taxonomy" id="10195"/>
    <lineage>
        <taxon>Eukaryota</taxon>
        <taxon>Metazoa</taxon>
        <taxon>Spiralia</taxon>
        <taxon>Gnathifera</taxon>
        <taxon>Rotifera</taxon>
        <taxon>Eurotatoria</taxon>
        <taxon>Monogononta</taxon>
        <taxon>Pseudotrocha</taxon>
        <taxon>Ploima</taxon>
        <taxon>Brachionidae</taxon>
        <taxon>Brachionus</taxon>
    </lineage>
</organism>
<evidence type="ECO:0000313" key="1">
    <source>
        <dbReference type="EMBL" id="RNA11380.1"/>
    </source>
</evidence>
<proteinExistence type="predicted"/>
<reference evidence="1 2" key="1">
    <citation type="journal article" date="2018" name="Sci. Rep.">
        <title>Genomic signatures of local adaptation to the degree of environmental predictability in rotifers.</title>
        <authorList>
            <person name="Franch-Gras L."/>
            <person name="Hahn C."/>
            <person name="Garcia-Roger E.M."/>
            <person name="Carmona M.J."/>
            <person name="Serra M."/>
            <person name="Gomez A."/>
        </authorList>
    </citation>
    <scope>NUCLEOTIDE SEQUENCE [LARGE SCALE GENOMIC DNA]</scope>
    <source>
        <strain evidence="1">HYR1</strain>
    </source>
</reference>
<accession>A0A3M7QJ52</accession>
<sequence length="117" mass="14184">MNFKLRKLGLVISADKLTCKHFFLRLFLKEKWGKEKLRKSRGKEMRKLVLNCTITYFQMPYKISMVNHTFYKYSLSLLYNIHTLLFYILNKNLSLYKYHISEFEQKLFPYPFSHAGV</sequence>
<dbReference type="EMBL" id="REGN01005973">
    <property type="protein sequence ID" value="RNA11380.1"/>
    <property type="molecule type" value="Genomic_DNA"/>
</dbReference>
<gene>
    <name evidence="1" type="ORF">BpHYR1_040909</name>
</gene>
<dbReference type="AlphaFoldDB" id="A0A3M7QJ52"/>
<protein>
    <submittedName>
        <fullName evidence="1">Uncharacterized protein</fullName>
    </submittedName>
</protein>
<dbReference type="Proteomes" id="UP000276133">
    <property type="component" value="Unassembled WGS sequence"/>
</dbReference>